<evidence type="ECO:0000256" key="4">
    <source>
        <dbReference type="ARBA" id="ARBA00022598"/>
    </source>
</evidence>
<dbReference type="NCBIfam" id="NF006625">
    <property type="entry name" value="PRK09194.1"/>
    <property type="match status" value="1"/>
</dbReference>
<evidence type="ECO:0000313" key="13">
    <source>
        <dbReference type="Proteomes" id="UP000014227"/>
    </source>
</evidence>
<evidence type="ECO:0000313" key="12">
    <source>
        <dbReference type="EMBL" id="CCW35470.1"/>
    </source>
</evidence>
<dbReference type="Proteomes" id="UP000014227">
    <property type="component" value="Chromosome I"/>
</dbReference>
<dbReference type="InterPro" id="IPR050062">
    <property type="entry name" value="Pro-tRNA_synthetase"/>
</dbReference>
<dbReference type="InterPro" id="IPR002316">
    <property type="entry name" value="Pro-tRNA-ligase_IIa"/>
</dbReference>
<comment type="subcellular location">
    <subcellularLocation>
        <location evidence="1 10">Cytoplasm</location>
    </subcellularLocation>
</comment>
<dbReference type="CDD" id="cd00861">
    <property type="entry name" value="ProRS_anticodon_short"/>
    <property type="match status" value="1"/>
</dbReference>
<comment type="domain">
    <text evidence="10">Consists of three domains: the N-terminal catalytic domain, the editing domain and the C-terminal anticodon-binding domain.</text>
</comment>
<evidence type="ECO:0000256" key="8">
    <source>
        <dbReference type="ARBA" id="ARBA00023146"/>
    </source>
</evidence>
<dbReference type="STRING" id="454171.CP488_02438"/>
<evidence type="ECO:0000256" key="9">
    <source>
        <dbReference type="ARBA" id="ARBA00047671"/>
    </source>
</evidence>
<comment type="function">
    <text evidence="10">Catalyzes the attachment of proline to tRNA(Pro) in a two-step reaction: proline is first activated by ATP to form Pro-AMP and then transferred to the acceptor end of tRNA(Pro). As ProRS can inadvertently accommodate and process non-cognate amino acids such as alanine and cysteine, to avoid such errors it has two additional distinct editing activities against alanine. One activity is designated as 'pretransfer' editing and involves the tRNA(Pro)-independent hydrolysis of activated Ala-AMP. The other activity is designated 'posttransfer' editing and involves deacylation of mischarged Ala-tRNA(Pro). The misacylated Cys-tRNA(Pro) is not edited by ProRS.</text>
</comment>
<evidence type="ECO:0000256" key="5">
    <source>
        <dbReference type="ARBA" id="ARBA00022741"/>
    </source>
</evidence>
<dbReference type="Gene3D" id="3.30.930.10">
    <property type="entry name" value="Bira Bifunctional Protein, Domain 2"/>
    <property type="match status" value="2"/>
</dbReference>
<dbReference type="RefSeq" id="WP_016483002.1">
    <property type="nucleotide sequence ID" value="NC_021487.1"/>
</dbReference>
<dbReference type="FunCoup" id="S0EUW0">
    <property type="interactions" value="319"/>
</dbReference>
<comment type="similarity">
    <text evidence="10">Belongs to the class-II aminoacyl-tRNA synthetase family. ProS type 1 subfamily.</text>
</comment>
<dbReference type="Pfam" id="PF03129">
    <property type="entry name" value="HGTP_anticodon"/>
    <property type="match status" value="1"/>
</dbReference>
<keyword evidence="4 10" id="KW-0436">Ligase</keyword>
<dbReference type="PRINTS" id="PR01046">
    <property type="entry name" value="TRNASYNTHPRO"/>
</dbReference>
<keyword evidence="6 10" id="KW-0067">ATP-binding</keyword>
<evidence type="ECO:0000256" key="2">
    <source>
        <dbReference type="ARBA" id="ARBA00011738"/>
    </source>
</evidence>
<dbReference type="InterPro" id="IPR004154">
    <property type="entry name" value="Anticodon-bd"/>
</dbReference>
<evidence type="ECO:0000256" key="3">
    <source>
        <dbReference type="ARBA" id="ARBA00022490"/>
    </source>
</evidence>
<dbReference type="HOGENOM" id="CLU_016739_0_0_0"/>
<dbReference type="InterPro" id="IPR006195">
    <property type="entry name" value="aa-tRNA-synth_II"/>
</dbReference>
<dbReference type="GO" id="GO:0005829">
    <property type="term" value="C:cytosol"/>
    <property type="evidence" value="ECO:0007669"/>
    <property type="project" value="TreeGrafter"/>
</dbReference>
<keyword evidence="3 10" id="KW-0963">Cytoplasm</keyword>
<dbReference type="PANTHER" id="PTHR42753:SF2">
    <property type="entry name" value="PROLINE--TRNA LIGASE"/>
    <property type="match status" value="1"/>
</dbReference>
<dbReference type="GO" id="GO:0004827">
    <property type="term" value="F:proline-tRNA ligase activity"/>
    <property type="evidence" value="ECO:0007669"/>
    <property type="project" value="UniProtKB-UniRule"/>
</dbReference>
<dbReference type="InParanoid" id="S0EUW0"/>
<dbReference type="Pfam" id="PF04073">
    <property type="entry name" value="tRNA_edit"/>
    <property type="match status" value="1"/>
</dbReference>
<keyword evidence="7 10" id="KW-0648">Protein biosynthesis</keyword>
<evidence type="ECO:0000259" key="11">
    <source>
        <dbReference type="PROSITE" id="PS50862"/>
    </source>
</evidence>
<dbReference type="GO" id="GO:0005524">
    <property type="term" value="F:ATP binding"/>
    <property type="evidence" value="ECO:0007669"/>
    <property type="project" value="UniProtKB-UniRule"/>
</dbReference>
<dbReference type="InterPro" id="IPR004500">
    <property type="entry name" value="Pro-tRNA-synth_IIa_bac-type"/>
</dbReference>
<sequence>MRVSQLFGETLRHPPAETDIASHQLLLQAGYVRQLATGIFSYLPLAWRAVRKIEQILREEMNAIGGQELNLPVVHPAELWQRSGRWETIDETMVRFRDRRGHPMLLAMTHEEVVAELAASEIRSYRQLPQLVYQIQTKFRDEPRARGGLIRVREFLMKDSYSLDKDEAGLQKQYIAHYNAYFRIGARVGLSLLAVGSDVGMMGGKLAHEFMYLTDIGEDTLVVCEQCGYAANQEVATFRKVRANTDPPRPLERVATPGTTTIESLAAYLGIPTSSTAKAVFFMGTFPPTEGESAEGGFVQKLVVALVRGDMETNQTLVKNSTHAIALRPAHPEEILEAGMVPGYASPVGIPPGKALVIADDLLVEETNLVAGANEEGYHLRNVCCGRDFQPDIVANIAQAGEGALCIRCGAPLALKRGVEVGNIFQLGTRYSIALQAFYTDEDGNQKPIVMGSYGIGVGRLLACVAEAYRDEKGLMWPISVAPYALNLIGLCRTPENIAKTESLYAALQQAEVETLYDDREVSPGVKFADADLRGMPLQIVISERSLQQGGVELRRRDGTVKEIVPLADAPTLARQQVDAMQAALRNTADAAPKWPTEEQP</sequence>
<organism evidence="12 13">
    <name type="scientific">Chthonomonas calidirosea (strain DSM 23976 / ICMP 18418 / T49)</name>
    <dbReference type="NCBI Taxonomy" id="1303518"/>
    <lineage>
        <taxon>Bacteria</taxon>
        <taxon>Bacillati</taxon>
        <taxon>Armatimonadota</taxon>
        <taxon>Chthonomonadia</taxon>
        <taxon>Chthonomonadales</taxon>
        <taxon>Chthonomonadaceae</taxon>
        <taxon>Chthonomonas</taxon>
    </lineage>
</organism>
<dbReference type="KEGG" id="ccz:CCALI_01655"/>
<protein>
    <recommendedName>
        <fullName evidence="10">Proline--tRNA ligase</fullName>
        <ecNumber evidence="10">6.1.1.15</ecNumber>
    </recommendedName>
    <alternativeName>
        <fullName evidence="10">Prolyl-tRNA synthetase</fullName>
        <shortName evidence="10">ProRS</shortName>
    </alternativeName>
</protein>
<dbReference type="SUPFAM" id="SSF52954">
    <property type="entry name" value="Class II aaRS ABD-related"/>
    <property type="match status" value="1"/>
</dbReference>
<dbReference type="SUPFAM" id="SSF55681">
    <property type="entry name" value="Class II aaRS and biotin synthetases"/>
    <property type="match status" value="1"/>
</dbReference>
<dbReference type="GO" id="GO:0002161">
    <property type="term" value="F:aminoacyl-tRNA deacylase activity"/>
    <property type="evidence" value="ECO:0007669"/>
    <property type="project" value="InterPro"/>
</dbReference>
<dbReference type="Pfam" id="PF00587">
    <property type="entry name" value="tRNA-synt_2b"/>
    <property type="match status" value="1"/>
</dbReference>
<dbReference type="InterPro" id="IPR044140">
    <property type="entry name" value="ProRS_anticodon_short"/>
</dbReference>
<proteinExistence type="inferred from homology"/>
<dbReference type="InterPro" id="IPR036621">
    <property type="entry name" value="Anticodon-bd_dom_sf"/>
</dbReference>
<keyword evidence="5 10" id="KW-0547">Nucleotide-binding</keyword>
<dbReference type="EMBL" id="HF951689">
    <property type="protein sequence ID" value="CCW35470.1"/>
    <property type="molecule type" value="Genomic_DNA"/>
</dbReference>
<feature type="domain" description="Aminoacyl-transfer RNA synthetases class-II family profile" evidence="11">
    <location>
        <begin position="33"/>
        <end position="478"/>
    </location>
</feature>
<keyword evidence="8 10" id="KW-0030">Aminoacyl-tRNA synthetase</keyword>
<reference evidence="13" key="1">
    <citation type="submission" date="2013-03" db="EMBL/GenBank/DDBJ databases">
        <title>Genome sequence of Chthonomonas calidirosea, the first sequenced genome from the Armatimonadetes phylum (formally candidate division OP10).</title>
        <authorList>
            <person name="Lee K.C.Y."/>
            <person name="Morgan X.C."/>
            <person name="Dunfield P.F."/>
            <person name="Tamas I."/>
            <person name="Houghton K.M."/>
            <person name="Vyssotski M."/>
            <person name="Ryan J.L.J."/>
            <person name="Lagutin K."/>
            <person name="McDonald I.R."/>
            <person name="Stott M.B."/>
        </authorList>
    </citation>
    <scope>NUCLEOTIDE SEQUENCE [LARGE SCALE GENOMIC DNA]</scope>
    <source>
        <strain evidence="13">DSM 23976 / ICMP 18418 / T49</strain>
    </source>
</reference>
<dbReference type="PANTHER" id="PTHR42753">
    <property type="entry name" value="MITOCHONDRIAL RIBOSOME PROTEIN L39/PROLYL-TRNA LIGASE FAMILY MEMBER"/>
    <property type="match status" value="1"/>
</dbReference>
<dbReference type="GO" id="GO:0006433">
    <property type="term" value="P:prolyl-tRNA aminoacylation"/>
    <property type="evidence" value="ECO:0007669"/>
    <property type="project" value="UniProtKB-UniRule"/>
</dbReference>
<comment type="subunit">
    <text evidence="2 10">Homodimer.</text>
</comment>
<dbReference type="Gene3D" id="3.40.50.800">
    <property type="entry name" value="Anticodon-binding domain"/>
    <property type="match status" value="1"/>
</dbReference>
<dbReference type="InterPro" id="IPR023717">
    <property type="entry name" value="Pro-tRNA-Synthase_IIa_type1"/>
</dbReference>
<dbReference type="PROSITE" id="PS50862">
    <property type="entry name" value="AA_TRNA_LIGASE_II"/>
    <property type="match status" value="1"/>
</dbReference>
<evidence type="ECO:0000256" key="1">
    <source>
        <dbReference type="ARBA" id="ARBA00004496"/>
    </source>
</evidence>
<dbReference type="InterPro" id="IPR045864">
    <property type="entry name" value="aa-tRNA-synth_II/BPL/LPL"/>
</dbReference>
<dbReference type="InterPro" id="IPR002314">
    <property type="entry name" value="aa-tRNA-synt_IIb"/>
</dbReference>
<name>S0EUW0_CHTCT</name>
<dbReference type="AlphaFoldDB" id="S0EUW0"/>
<gene>
    <name evidence="10" type="primary">proS</name>
    <name evidence="12" type="ORF">CCALI_01655</name>
</gene>
<keyword evidence="13" id="KW-1185">Reference proteome</keyword>
<dbReference type="InterPro" id="IPR036754">
    <property type="entry name" value="YbaK/aa-tRNA-synt-asso_dom_sf"/>
</dbReference>
<dbReference type="HAMAP" id="MF_01569">
    <property type="entry name" value="Pro_tRNA_synth_type1"/>
    <property type="match status" value="1"/>
</dbReference>
<evidence type="ECO:0000256" key="7">
    <source>
        <dbReference type="ARBA" id="ARBA00022917"/>
    </source>
</evidence>
<evidence type="ECO:0000256" key="6">
    <source>
        <dbReference type="ARBA" id="ARBA00022840"/>
    </source>
</evidence>
<comment type="catalytic activity">
    <reaction evidence="9 10">
        <text>tRNA(Pro) + L-proline + ATP = L-prolyl-tRNA(Pro) + AMP + diphosphate</text>
        <dbReference type="Rhea" id="RHEA:14305"/>
        <dbReference type="Rhea" id="RHEA-COMP:9700"/>
        <dbReference type="Rhea" id="RHEA-COMP:9702"/>
        <dbReference type="ChEBI" id="CHEBI:30616"/>
        <dbReference type="ChEBI" id="CHEBI:33019"/>
        <dbReference type="ChEBI" id="CHEBI:60039"/>
        <dbReference type="ChEBI" id="CHEBI:78442"/>
        <dbReference type="ChEBI" id="CHEBI:78532"/>
        <dbReference type="ChEBI" id="CHEBI:456215"/>
        <dbReference type="EC" id="6.1.1.15"/>
    </reaction>
</comment>
<dbReference type="PATRIC" id="fig|1303518.3.peg.1705"/>
<dbReference type="InterPro" id="IPR007214">
    <property type="entry name" value="YbaK/aa-tRNA-synth-assoc-dom"/>
</dbReference>
<dbReference type="NCBIfam" id="TIGR00409">
    <property type="entry name" value="proS_fam_II"/>
    <property type="match status" value="1"/>
</dbReference>
<accession>S0EUW0</accession>
<evidence type="ECO:0000256" key="10">
    <source>
        <dbReference type="HAMAP-Rule" id="MF_01569"/>
    </source>
</evidence>
<dbReference type="EC" id="6.1.1.15" evidence="10"/>
<dbReference type="CDD" id="cd04334">
    <property type="entry name" value="ProRS-INS"/>
    <property type="match status" value="1"/>
</dbReference>
<dbReference type="SUPFAM" id="SSF55826">
    <property type="entry name" value="YbaK/ProRS associated domain"/>
    <property type="match status" value="1"/>
</dbReference>
<dbReference type="eggNOG" id="COG0442">
    <property type="taxonomic scope" value="Bacteria"/>
</dbReference>